<feature type="region of interest" description="Disordered" evidence="1">
    <location>
        <begin position="240"/>
        <end position="288"/>
    </location>
</feature>
<keyword evidence="3" id="KW-1185">Reference proteome</keyword>
<organism evidence="2 3">
    <name type="scientific">Thiomonas bhubaneswarensis</name>
    <dbReference type="NCBI Taxonomy" id="339866"/>
    <lineage>
        <taxon>Bacteria</taxon>
        <taxon>Pseudomonadati</taxon>
        <taxon>Pseudomonadota</taxon>
        <taxon>Betaproteobacteria</taxon>
        <taxon>Burkholderiales</taxon>
        <taxon>Thiomonas</taxon>
    </lineage>
</organism>
<dbReference type="OrthoDB" id="6356376at2"/>
<reference evidence="3" key="1">
    <citation type="submission" date="2015-08" db="EMBL/GenBank/DDBJ databases">
        <authorList>
            <person name="Varghese N."/>
        </authorList>
    </citation>
    <scope>NUCLEOTIDE SEQUENCE [LARGE SCALE GENOMIC DNA]</scope>
    <source>
        <strain evidence="3">DSM 18181</strain>
    </source>
</reference>
<sequence>MYDALKSAALSILRPFVRYLITQGWTYGALAELLKFVYVGEVIALDERSGKPVPTDSRVSLLSGIHRKEVRRVREELQAGSGQIALRHGANVSAQVVAAWVACEAYRDVQGEPRLLPLRAPEPVPSFESLVRLVKADMRARTVLDELLRAGVVELQGDVVKLARTGYVSDLPQDRLAFMGAHIGDHLSATVHNLEGKTPFLEQSVYFDDLPTDVAAGVRDDLRRLGERVLQEAYQHVARAENDRAPAAEGEEADSASTPRRRLRLGVYYYEEDMPQSAQSPNPAGEAS</sequence>
<dbReference type="AlphaFoldDB" id="A0A0K6I3K9"/>
<name>A0A0K6I3K9_9BURK</name>
<dbReference type="EMBL" id="CYHF01000006">
    <property type="protein sequence ID" value="CUA97661.1"/>
    <property type="molecule type" value="Genomic_DNA"/>
</dbReference>
<accession>A0A0K6I3K9</accession>
<dbReference type="STRING" id="339866.GCA_001418255_01833"/>
<dbReference type="Pfam" id="PF20112">
    <property type="entry name" value="DUF6502"/>
    <property type="match status" value="1"/>
</dbReference>
<dbReference type="Proteomes" id="UP000183649">
    <property type="component" value="Unassembled WGS sequence"/>
</dbReference>
<evidence type="ECO:0000313" key="2">
    <source>
        <dbReference type="EMBL" id="CUA97661.1"/>
    </source>
</evidence>
<protein>
    <submittedName>
        <fullName evidence="2">Uncharacterized protein</fullName>
    </submittedName>
</protein>
<dbReference type="InterPro" id="IPR045445">
    <property type="entry name" value="DUF6502"/>
</dbReference>
<dbReference type="RefSeq" id="WP_055450721.1">
    <property type="nucleotide sequence ID" value="NZ_CYHF01000006.1"/>
</dbReference>
<proteinExistence type="predicted"/>
<evidence type="ECO:0000256" key="1">
    <source>
        <dbReference type="SAM" id="MobiDB-lite"/>
    </source>
</evidence>
<evidence type="ECO:0000313" key="3">
    <source>
        <dbReference type="Proteomes" id="UP000183649"/>
    </source>
</evidence>
<gene>
    <name evidence="2" type="ORF">Ga0061069_10640</name>
</gene>